<keyword evidence="2" id="KW-0645">Protease</keyword>
<dbReference type="PROSITE" id="PS51935">
    <property type="entry name" value="NLPC_P60"/>
    <property type="match status" value="1"/>
</dbReference>
<evidence type="ECO:0000256" key="2">
    <source>
        <dbReference type="ARBA" id="ARBA00022670"/>
    </source>
</evidence>
<name>A0A378YKU3_9NOCA</name>
<comment type="similarity">
    <text evidence="1">Belongs to the peptidase C40 family.</text>
</comment>
<dbReference type="InterPro" id="IPR038765">
    <property type="entry name" value="Papain-like_cys_pep_sf"/>
</dbReference>
<feature type="region of interest" description="Disordered" evidence="5">
    <location>
        <begin position="231"/>
        <end position="260"/>
    </location>
</feature>
<dbReference type="Gene3D" id="3.90.1720.10">
    <property type="entry name" value="endopeptidase domain like (from Nostoc punctiforme)"/>
    <property type="match status" value="1"/>
</dbReference>
<evidence type="ECO:0000259" key="6">
    <source>
        <dbReference type="PROSITE" id="PS51935"/>
    </source>
</evidence>
<dbReference type="GO" id="GO:0006508">
    <property type="term" value="P:proteolysis"/>
    <property type="evidence" value="ECO:0007669"/>
    <property type="project" value="UniProtKB-KW"/>
</dbReference>
<dbReference type="SUPFAM" id="SSF54001">
    <property type="entry name" value="Cysteine proteinases"/>
    <property type="match status" value="1"/>
</dbReference>
<proteinExistence type="inferred from homology"/>
<gene>
    <name evidence="7" type="primary">iap</name>
    <name evidence="7" type="ORF">NCTC1934_02832</name>
</gene>
<accession>A0A378YKU3</accession>
<organism evidence="7 8">
    <name type="scientific">Nocardia otitidiscaviarum</name>
    <dbReference type="NCBI Taxonomy" id="1823"/>
    <lineage>
        <taxon>Bacteria</taxon>
        <taxon>Bacillati</taxon>
        <taxon>Actinomycetota</taxon>
        <taxon>Actinomycetes</taxon>
        <taxon>Mycobacteriales</taxon>
        <taxon>Nocardiaceae</taxon>
        <taxon>Nocardia</taxon>
    </lineage>
</organism>
<dbReference type="AlphaFoldDB" id="A0A378YKU3"/>
<dbReference type="GO" id="GO:0008234">
    <property type="term" value="F:cysteine-type peptidase activity"/>
    <property type="evidence" value="ECO:0007669"/>
    <property type="project" value="UniProtKB-KW"/>
</dbReference>
<protein>
    <submittedName>
        <fullName evidence="7">Probable endopeptidase p60</fullName>
        <ecNumber evidence="7">3.4.-.-</ecNumber>
    </submittedName>
</protein>
<dbReference type="InterPro" id="IPR051794">
    <property type="entry name" value="PG_Endopeptidase_C40"/>
</dbReference>
<dbReference type="InterPro" id="IPR000064">
    <property type="entry name" value="NLP_P60_dom"/>
</dbReference>
<dbReference type="Gene3D" id="1.10.287.1060">
    <property type="entry name" value="ESAT-6-like"/>
    <property type="match status" value="1"/>
</dbReference>
<evidence type="ECO:0000313" key="7">
    <source>
        <dbReference type="EMBL" id="SUA77029.1"/>
    </source>
</evidence>
<dbReference type="Pfam" id="PF00877">
    <property type="entry name" value="NLPC_P60"/>
    <property type="match status" value="1"/>
</dbReference>
<dbReference type="STRING" id="1406858.GCA_000710895_05815"/>
<evidence type="ECO:0000256" key="1">
    <source>
        <dbReference type="ARBA" id="ARBA00007074"/>
    </source>
</evidence>
<keyword evidence="3 7" id="KW-0378">Hydrolase</keyword>
<feature type="domain" description="NlpC/P60" evidence="6">
    <location>
        <begin position="274"/>
        <end position="389"/>
    </location>
</feature>
<keyword evidence="4" id="KW-0788">Thiol protease</keyword>
<evidence type="ECO:0000256" key="4">
    <source>
        <dbReference type="ARBA" id="ARBA00022807"/>
    </source>
</evidence>
<dbReference type="PANTHER" id="PTHR47359:SF3">
    <property type="entry name" value="NLP_P60 DOMAIN-CONTAINING PROTEIN-RELATED"/>
    <property type="match status" value="1"/>
</dbReference>
<sequence length="389" mass="38928">MSGVDIGALGRPIVELRASLGDAAQVAAAVEALRRLSDELDGMLGSGRAGADRLADAWRGEAGDAALGTGLRVQTAVAELADRGRAVAEVVERASGEVVAGERELEEILRSFGTSVTALGPAAATPPGIGLIVAAAIDHLGRALAVVGRVRVDLEDETAALLDLAEPIPTPRPVEAEASATAPASTAGAASTAEPVGGATTPAAVLGPASNGPVGSGAGMFDTASRFADSTRTVPAAMSTPGTGALSEDRTEPSSTGPGVKLTLPDGSTVEAPNQQAADAVRNALGAVGTPYVWGGTTPGVGLDCSGLTQWAYAEAGVPLPRLAQHQGDGHMRVGPGELLPGDLVVWDGHVAMVIGNGQLVEAGDPVQVGPIRTENSGMRFLGFYRPTA</sequence>
<dbReference type="Proteomes" id="UP000255467">
    <property type="component" value="Unassembled WGS sequence"/>
</dbReference>
<dbReference type="OrthoDB" id="9815778at2"/>
<evidence type="ECO:0000256" key="3">
    <source>
        <dbReference type="ARBA" id="ARBA00022801"/>
    </source>
</evidence>
<dbReference type="InterPro" id="IPR036689">
    <property type="entry name" value="ESAT-6-like_sf"/>
</dbReference>
<keyword evidence="8" id="KW-1185">Reference proteome</keyword>
<dbReference type="EMBL" id="UGRY01000002">
    <property type="protein sequence ID" value="SUA77029.1"/>
    <property type="molecule type" value="Genomic_DNA"/>
</dbReference>
<dbReference type="RefSeq" id="WP_063821440.1">
    <property type="nucleotide sequence ID" value="NZ_UGRY01000002.1"/>
</dbReference>
<feature type="region of interest" description="Disordered" evidence="5">
    <location>
        <begin position="172"/>
        <end position="210"/>
    </location>
</feature>
<evidence type="ECO:0000313" key="8">
    <source>
        <dbReference type="Proteomes" id="UP000255467"/>
    </source>
</evidence>
<dbReference type="SUPFAM" id="SSF140453">
    <property type="entry name" value="EsxAB dimer-like"/>
    <property type="match status" value="1"/>
</dbReference>
<dbReference type="EC" id="3.4.-.-" evidence="7"/>
<evidence type="ECO:0000256" key="5">
    <source>
        <dbReference type="SAM" id="MobiDB-lite"/>
    </source>
</evidence>
<dbReference type="PANTHER" id="PTHR47359">
    <property type="entry name" value="PEPTIDOGLYCAN DL-ENDOPEPTIDASE CWLO"/>
    <property type="match status" value="1"/>
</dbReference>
<feature type="compositionally biased region" description="Low complexity" evidence="5">
    <location>
        <begin position="176"/>
        <end position="195"/>
    </location>
</feature>
<reference evidence="7 8" key="1">
    <citation type="submission" date="2018-06" db="EMBL/GenBank/DDBJ databases">
        <authorList>
            <consortium name="Pathogen Informatics"/>
            <person name="Doyle S."/>
        </authorList>
    </citation>
    <scope>NUCLEOTIDE SEQUENCE [LARGE SCALE GENOMIC DNA]</scope>
    <source>
        <strain evidence="7 8">NCTC1934</strain>
    </source>
</reference>